<gene>
    <name evidence="3" type="ORF">EZ315_09515</name>
</gene>
<evidence type="ECO:0000313" key="3">
    <source>
        <dbReference type="EMBL" id="TGG40888.1"/>
    </source>
</evidence>
<feature type="coiled-coil region" evidence="1">
    <location>
        <begin position="410"/>
        <end position="440"/>
    </location>
</feature>
<dbReference type="Proteomes" id="UP000297635">
    <property type="component" value="Unassembled WGS sequence"/>
</dbReference>
<reference evidence="3 4" key="1">
    <citation type="submission" date="2019-02" db="EMBL/GenBank/DDBJ databases">
        <title>Isolation and identification of novel species under the genus Muribaculum.</title>
        <authorList>
            <person name="Miyake S."/>
            <person name="Ding Y."/>
            <person name="Low A."/>
            <person name="Soh M."/>
            <person name="Seedorf H."/>
        </authorList>
    </citation>
    <scope>NUCLEOTIDE SEQUENCE [LARGE SCALE GENOMIC DNA]</scope>
    <source>
        <strain evidence="3 4">TLL-A3</strain>
    </source>
</reference>
<dbReference type="RefSeq" id="WP_135471845.1">
    <property type="nucleotide sequence ID" value="NZ_CASJDB010000076.1"/>
</dbReference>
<accession>A0A4Z0VBC9</accession>
<keyword evidence="4" id="KW-1185">Reference proteome</keyword>
<keyword evidence="1" id="KW-0175">Coiled coil</keyword>
<evidence type="ECO:0008006" key="5">
    <source>
        <dbReference type="Google" id="ProtNLM"/>
    </source>
</evidence>
<feature type="signal peptide" evidence="2">
    <location>
        <begin position="1"/>
        <end position="26"/>
    </location>
</feature>
<evidence type="ECO:0000256" key="1">
    <source>
        <dbReference type="SAM" id="Coils"/>
    </source>
</evidence>
<evidence type="ECO:0000256" key="2">
    <source>
        <dbReference type="SAM" id="SignalP"/>
    </source>
</evidence>
<protein>
    <recommendedName>
        <fullName evidence="5">Tetratricopeptide repeat protein</fullName>
    </recommendedName>
</protein>
<proteinExistence type="predicted"/>
<dbReference type="AlphaFoldDB" id="A0A4Z0VBC9"/>
<name>A0A4Z0VBC9_9BACT</name>
<dbReference type="EMBL" id="SJSA01000001">
    <property type="protein sequence ID" value="TGG40888.1"/>
    <property type="molecule type" value="Genomic_DNA"/>
</dbReference>
<feature type="chain" id="PRO_5021236393" description="Tetratricopeptide repeat protein" evidence="2">
    <location>
        <begin position="27"/>
        <end position="478"/>
    </location>
</feature>
<comment type="caution">
    <text evidence="3">The sequence shown here is derived from an EMBL/GenBank/DDBJ whole genome shotgun (WGS) entry which is preliminary data.</text>
</comment>
<dbReference type="GeneID" id="82150026"/>
<organism evidence="3 4">
    <name type="scientific">Duncaniella freteri</name>
    <dbReference type="NCBI Taxonomy" id="2530391"/>
    <lineage>
        <taxon>Bacteria</taxon>
        <taxon>Pseudomonadati</taxon>
        <taxon>Bacteroidota</taxon>
        <taxon>Bacteroidia</taxon>
        <taxon>Bacteroidales</taxon>
        <taxon>Muribaculaceae</taxon>
        <taxon>Duncaniella</taxon>
    </lineage>
</organism>
<evidence type="ECO:0000313" key="4">
    <source>
        <dbReference type="Proteomes" id="UP000297635"/>
    </source>
</evidence>
<sequence>MKETFRKIFISVLLSAPVAFSPLVMAQDPVADAVEAAKGAPRNQGLNRAAGDALKEAGRYAEAIQFYMKGGNLGNLGAAEAAYYMYDFEGARNYLDKYIQKRTPSEAEKDVNYTYGLKSEPIDWADYLSTRIDLGRSMLDRVEKIQVIDSVNVPAEEFFDFIKIARNAGSLQGVPVVERVINNEVLDLLKLSDIMSPAYVTESGDDMIWVGVDANGGSTMYESSRLADDSWDIPRRMFDYATVFGTEEGTSVAYPFLMADGVSLYFAADGEESLGGLDIFISRRDEDGFLQPSNIGMPYNSPYNDYMYAVDEQNGVGWWATDRNRIPGMVTVYTFIPQDLRINYEVGSEGLADFARIKSIASTWAEGADYSALKRRIENAAEARRQSVAYDFDFALPDGRVLHRLSDFRSAMARSAMQEYLKEKKALEKAKDYLEELRRKYASGDKSIANEILQREEYIESKAADMRMLSNQVVNSEI</sequence>
<keyword evidence="2" id="KW-0732">Signal</keyword>